<gene>
    <name evidence="1" type="ORF">S12H4_22837</name>
</gene>
<sequence>MKLKDLIEMYEAKKKQYGDKAYLHISGIFEEAREKYKQEYLASPKAQKIRAEGKSPDAEQSWKPFKGANFEKLILYVIGREIEAMNLKCIPGDWLGRKNLSAEF</sequence>
<evidence type="ECO:0000313" key="1">
    <source>
        <dbReference type="EMBL" id="GAI79130.1"/>
    </source>
</evidence>
<accession>X1SUW8</accession>
<dbReference type="EMBL" id="BARW01011990">
    <property type="protein sequence ID" value="GAI79130.1"/>
    <property type="molecule type" value="Genomic_DNA"/>
</dbReference>
<reference evidence="1" key="1">
    <citation type="journal article" date="2014" name="Front. Microbiol.">
        <title>High frequency of phylogenetically diverse reductive dehalogenase-homologous genes in deep subseafloor sedimentary metagenomes.</title>
        <authorList>
            <person name="Kawai M."/>
            <person name="Futagami T."/>
            <person name="Toyoda A."/>
            <person name="Takaki Y."/>
            <person name="Nishi S."/>
            <person name="Hori S."/>
            <person name="Arai W."/>
            <person name="Tsubouchi T."/>
            <person name="Morono Y."/>
            <person name="Uchiyama I."/>
            <person name="Ito T."/>
            <person name="Fujiyama A."/>
            <person name="Inagaki F."/>
            <person name="Takami H."/>
        </authorList>
    </citation>
    <scope>NUCLEOTIDE SEQUENCE</scope>
    <source>
        <strain evidence="1">Expedition CK06-06</strain>
    </source>
</reference>
<comment type="caution">
    <text evidence="1">The sequence shown here is derived from an EMBL/GenBank/DDBJ whole genome shotgun (WGS) entry which is preliminary data.</text>
</comment>
<dbReference type="AlphaFoldDB" id="X1SUW8"/>
<proteinExistence type="predicted"/>
<protein>
    <submittedName>
        <fullName evidence="1">Uncharacterized protein</fullName>
    </submittedName>
</protein>
<feature type="non-terminal residue" evidence="1">
    <location>
        <position position="104"/>
    </location>
</feature>
<organism evidence="1">
    <name type="scientific">marine sediment metagenome</name>
    <dbReference type="NCBI Taxonomy" id="412755"/>
    <lineage>
        <taxon>unclassified sequences</taxon>
        <taxon>metagenomes</taxon>
        <taxon>ecological metagenomes</taxon>
    </lineage>
</organism>
<name>X1SUW8_9ZZZZ</name>